<dbReference type="Proteomes" id="UP000280066">
    <property type="component" value="Unassembled WGS sequence"/>
</dbReference>
<evidence type="ECO:0000313" key="3">
    <source>
        <dbReference type="Proteomes" id="UP000280066"/>
    </source>
</evidence>
<gene>
    <name evidence="2" type="ORF">EI290_18010</name>
</gene>
<dbReference type="InterPro" id="IPR047721">
    <property type="entry name" value="DrmB"/>
</dbReference>
<organism evidence="2 3">
    <name type="scientific">Hymenobacter metallilatus</name>
    <dbReference type="NCBI Taxonomy" id="2493666"/>
    <lineage>
        <taxon>Bacteria</taxon>
        <taxon>Pseudomonadati</taxon>
        <taxon>Bacteroidota</taxon>
        <taxon>Cytophagia</taxon>
        <taxon>Cytophagales</taxon>
        <taxon>Hymenobacteraceae</taxon>
        <taxon>Hymenobacter</taxon>
    </lineage>
</organism>
<evidence type="ECO:0000313" key="2">
    <source>
        <dbReference type="EMBL" id="RSK24923.1"/>
    </source>
</evidence>
<dbReference type="EMBL" id="RWIS01000014">
    <property type="protein sequence ID" value="RSK24923.1"/>
    <property type="molecule type" value="Genomic_DNA"/>
</dbReference>
<dbReference type="OrthoDB" id="9134227at2"/>
<sequence>MIRKNQVRESQAITTYGTGSIIDVPGISLMALSPDYLDQSADPGAQSPDVWGGLANEHHRVYDRRLSRYFYNTEYFVRPPAGQGPGIGIPVNRFPGSMFCPVCRAIHVENRAFHGQAVFTNAHGRHVNDRDEAFFCTDCHRRNPAARKNHLIPSRFIIATSAGHIDDFPWLWFVTRNRPDRDTLRQRTGLVLRLDAAGRSASIADLSVSLHEFGDNGALICRESLAEIFSTDDDGRSTVFNNPNDRYLDFVDNLMPKPWQGRNAQGGFLRSNVAMGVTPRALQRGAGNVYFPIIWSSIRLPEQAAGGGYSELANELFNRVADIKTILDGITSMVGLAMSADQSINFFHNIINGPEHGAGTLKQSLLDRLHLGYKYTGSQLSNELAREIITLAYSPEPSGNEAEETETDKAIQLRREEFDFFLKPYPFTGDFWYKSMIIPGEKYSGAIADNIETVVLLEKLNELRVFRGFTRVMPLLTQDLIFSSPANLRGALLQEYGRINDPRRDPDTCDFLPASEVRGEGIFIRFRSDVLAEWEAEPEIRERYQMIYENHRTAYMKRQRLNGAPEEEWLEGFTPKSARYILLHTISHQLIRELAMDSGYNSASLREIIYCGNPGDQMDGILIYTAASDAEGTMGGLVALGRPGSLELIIRKALRNSEWCSSDPLCLDSRGQGFQSLNLAACHACSLLPETSCEAMNGFLDRGMLHGSLTNPSFGFAGRFAPSTAEA</sequence>
<dbReference type="RefSeq" id="WP_125433066.1">
    <property type="nucleotide sequence ID" value="NZ_RWIS01000014.1"/>
</dbReference>
<reference evidence="2 3" key="1">
    <citation type="submission" date="2018-12" db="EMBL/GenBank/DDBJ databases">
        <authorList>
            <person name="Feng G."/>
            <person name="Zhu H."/>
        </authorList>
    </citation>
    <scope>NUCLEOTIDE SEQUENCE [LARGE SCALE GENOMIC DNA]</scope>
    <source>
        <strain evidence="2 3">9PBR-2</strain>
    </source>
</reference>
<dbReference type="AlphaFoldDB" id="A0A3R9LPX6"/>
<accession>A0A3R9LPX6</accession>
<dbReference type="NCBIfam" id="NF038324">
    <property type="entry name" value="DrmB_fam"/>
    <property type="match status" value="1"/>
</dbReference>
<dbReference type="Pfam" id="PF09369">
    <property type="entry name" value="MZB"/>
    <property type="match status" value="1"/>
</dbReference>
<keyword evidence="3" id="KW-1185">Reference proteome</keyword>
<name>A0A3R9LPX6_9BACT</name>
<feature type="domain" description="MrfA-like Zn-binding" evidence="1">
    <location>
        <begin position="587"/>
        <end position="685"/>
    </location>
</feature>
<evidence type="ECO:0000259" key="1">
    <source>
        <dbReference type="Pfam" id="PF09369"/>
    </source>
</evidence>
<protein>
    <submittedName>
        <fullName evidence="2">DUF1998 domain-containing protein</fullName>
    </submittedName>
</protein>
<proteinExistence type="predicted"/>
<comment type="caution">
    <text evidence="2">The sequence shown here is derived from an EMBL/GenBank/DDBJ whole genome shotgun (WGS) entry which is preliminary data.</text>
</comment>
<dbReference type="InterPro" id="IPR018973">
    <property type="entry name" value="MZB"/>
</dbReference>